<gene>
    <name evidence="2" type="ORF">LCGC14_2103420</name>
</gene>
<name>A0A0F9E9C9_9ZZZZ</name>
<dbReference type="AlphaFoldDB" id="A0A0F9E9C9"/>
<accession>A0A0F9E9C9</accession>
<evidence type="ECO:0000256" key="1">
    <source>
        <dbReference type="SAM" id="MobiDB-lite"/>
    </source>
</evidence>
<organism evidence="2">
    <name type="scientific">marine sediment metagenome</name>
    <dbReference type="NCBI Taxonomy" id="412755"/>
    <lineage>
        <taxon>unclassified sequences</taxon>
        <taxon>metagenomes</taxon>
        <taxon>ecological metagenomes</taxon>
    </lineage>
</organism>
<proteinExistence type="predicted"/>
<sequence>MECSEDRGIECQGLCFNYVDGNVTLTVYKNLPGITRELAGTIFQRSFSINQWEEINGYLRETLDEANVYTPEARKVLAESRELRKEGMEKEEAEGLRKLEEMEVDKAFTPKVRDLPDAADTSNVELPKVNSIPSMTKDEEAEENGKE</sequence>
<dbReference type="EMBL" id="LAZR01025856">
    <property type="protein sequence ID" value="KKL70584.1"/>
    <property type="molecule type" value="Genomic_DNA"/>
</dbReference>
<reference evidence="2" key="1">
    <citation type="journal article" date="2015" name="Nature">
        <title>Complex archaea that bridge the gap between prokaryotes and eukaryotes.</title>
        <authorList>
            <person name="Spang A."/>
            <person name="Saw J.H."/>
            <person name="Jorgensen S.L."/>
            <person name="Zaremba-Niedzwiedzka K."/>
            <person name="Martijn J."/>
            <person name="Lind A.E."/>
            <person name="van Eijk R."/>
            <person name="Schleper C."/>
            <person name="Guy L."/>
            <person name="Ettema T.J."/>
        </authorList>
    </citation>
    <scope>NUCLEOTIDE SEQUENCE</scope>
</reference>
<evidence type="ECO:0000313" key="2">
    <source>
        <dbReference type="EMBL" id="KKL70584.1"/>
    </source>
</evidence>
<feature type="region of interest" description="Disordered" evidence="1">
    <location>
        <begin position="110"/>
        <end position="147"/>
    </location>
</feature>
<protein>
    <submittedName>
        <fullName evidence="2">Uncharacterized protein</fullName>
    </submittedName>
</protein>
<comment type="caution">
    <text evidence="2">The sequence shown here is derived from an EMBL/GenBank/DDBJ whole genome shotgun (WGS) entry which is preliminary data.</text>
</comment>